<keyword evidence="2" id="KW-0808">Transferase</keyword>
<dbReference type="EMBL" id="BLAY01000091">
    <property type="protein sequence ID" value="GET40440.1"/>
    <property type="molecule type" value="Genomic_DNA"/>
</dbReference>
<dbReference type="GO" id="GO:0032259">
    <property type="term" value="P:methylation"/>
    <property type="evidence" value="ECO:0007669"/>
    <property type="project" value="UniProtKB-KW"/>
</dbReference>
<name>A0AAV3XHL5_9CYAN</name>
<dbReference type="InterPro" id="IPR036804">
    <property type="entry name" value="CheR_N_sf"/>
</dbReference>
<dbReference type="Pfam" id="PF03705">
    <property type="entry name" value="CheR_N"/>
    <property type="match status" value="1"/>
</dbReference>
<dbReference type="InterPro" id="IPR022641">
    <property type="entry name" value="CheR_N"/>
</dbReference>
<dbReference type="RefSeq" id="WP_226586278.1">
    <property type="nucleotide sequence ID" value="NZ_BLAY01000091.1"/>
</dbReference>
<organism evidence="2 3">
    <name type="scientific">Microseira wollei NIES-4236</name>
    <dbReference type="NCBI Taxonomy" id="2530354"/>
    <lineage>
        <taxon>Bacteria</taxon>
        <taxon>Bacillati</taxon>
        <taxon>Cyanobacteriota</taxon>
        <taxon>Cyanophyceae</taxon>
        <taxon>Oscillatoriophycideae</taxon>
        <taxon>Aerosakkonematales</taxon>
        <taxon>Aerosakkonemataceae</taxon>
        <taxon>Microseira</taxon>
    </lineage>
</organism>
<evidence type="ECO:0000259" key="1">
    <source>
        <dbReference type="Pfam" id="PF03705"/>
    </source>
</evidence>
<comment type="caution">
    <text evidence="2">The sequence shown here is derived from an EMBL/GenBank/DDBJ whole genome shotgun (WGS) entry which is preliminary data.</text>
</comment>
<gene>
    <name evidence="2" type="ORF">MiSe_52490</name>
</gene>
<dbReference type="GO" id="GO:0008168">
    <property type="term" value="F:methyltransferase activity"/>
    <property type="evidence" value="ECO:0007669"/>
    <property type="project" value="UniProtKB-KW"/>
</dbReference>
<dbReference type="SUPFAM" id="SSF47757">
    <property type="entry name" value="Chemotaxis receptor methyltransferase CheR, N-terminal domain"/>
    <property type="match status" value="1"/>
</dbReference>
<accession>A0AAV3XHL5</accession>
<keyword evidence="2" id="KW-0489">Methyltransferase</keyword>
<dbReference type="Proteomes" id="UP001050975">
    <property type="component" value="Unassembled WGS sequence"/>
</dbReference>
<reference evidence="2" key="1">
    <citation type="submission" date="2019-10" db="EMBL/GenBank/DDBJ databases">
        <title>Draft genome sequece of Microseira wollei NIES-4236.</title>
        <authorList>
            <person name="Yamaguchi H."/>
            <person name="Suzuki S."/>
            <person name="Kawachi M."/>
        </authorList>
    </citation>
    <scope>NUCLEOTIDE SEQUENCE</scope>
    <source>
        <strain evidence="2">NIES-4236</strain>
    </source>
</reference>
<proteinExistence type="predicted"/>
<dbReference type="AlphaFoldDB" id="A0AAV3XHL5"/>
<evidence type="ECO:0000313" key="3">
    <source>
        <dbReference type="Proteomes" id="UP001050975"/>
    </source>
</evidence>
<sequence length="55" mass="6142">MPINAADFDYIRKLVRDRTGVVLSEDKHYLIESRLSILAKNAGVNSIGALVTQLR</sequence>
<protein>
    <submittedName>
        <fullName evidence="2">MCP methyltransferase, CheR-type</fullName>
    </submittedName>
</protein>
<evidence type="ECO:0000313" key="2">
    <source>
        <dbReference type="EMBL" id="GET40440.1"/>
    </source>
</evidence>
<feature type="domain" description="Chemotaxis receptor methyltransferase CheR N-terminal" evidence="1">
    <location>
        <begin position="6"/>
        <end position="55"/>
    </location>
</feature>
<keyword evidence="3" id="KW-1185">Reference proteome</keyword>
<dbReference type="Gene3D" id="1.10.155.10">
    <property type="entry name" value="Chemotaxis receptor methyltransferase CheR, N-terminal domain"/>
    <property type="match status" value="1"/>
</dbReference>